<dbReference type="InterPro" id="IPR001482">
    <property type="entry name" value="T2SS/T4SS_dom"/>
</dbReference>
<dbReference type="InterPro" id="IPR027417">
    <property type="entry name" value="P-loop_NTPase"/>
</dbReference>
<dbReference type="CDD" id="cd01129">
    <property type="entry name" value="PulE-GspE-like"/>
    <property type="match status" value="1"/>
</dbReference>
<proteinExistence type="inferred from homology"/>
<evidence type="ECO:0000256" key="3">
    <source>
        <dbReference type="ARBA" id="ARBA00022840"/>
    </source>
</evidence>
<dbReference type="RefSeq" id="WP_084623790.1">
    <property type="nucleotide sequence ID" value="NZ_BANB01000691.1"/>
</dbReference>
<keyword evidence="3" id="KW-0067">ATP-binding</keyword>
<dbReference type="SMART" id="SM00382">
    <property type="entry name" value="AAA"/>
    <property type="match status" value="1"/>
</dbReference>
<dbReference type="GO" id="GO:0016887">
    <property type="term" value="F:ATP hydrolysis activity"/>
    <property type="evidence" value="ECO:0007669"/>
    <property type="project" value="TreeGrafter"/>
</dbReference>
<keyword evidence="6" id="KW-1185">Reference proteome</keyword>
<dbReference type="GO" id="GO:0005524">
    <property type="term" value="F:ATP binding"/>
    <property type="evidence" value="ECO:0007669"/>
    <property type="project" value="UniProtKB-KW"/>
</dbReference>
<keyword evidence="5" id="KW-0808">Transferase</keyword>
<evidence type="ECO:0000313" key="5">
    <source>
        <dbReference type="EMBL" id="GAN78231.1"/>
    </source>
</evidence>
<evidence type="ECO:0000259" key="4">
    <source>
        <dbReference type="SMART" id="SM00382"/>
    </source>
</evidence>
<dbReference type="InterPro" id="IPR007831">
    <property type="entry name" value="T2SS_GspE_N"/>
</dbReference>
<dbReference type="Gene3D" id="3.30.300.160">
    <property type="entry name" value="Type II secretion system, protein E, N-terminal domain"/>
    <property type="match status" value="1"/>
</dbReference>
<dbReference type="PANTHER" id="PTHR30258:SF2">
    <property type="entry name" value="COMG OPERON PROTEIN 1"/>
    <property type="match status" value="1"/>
</dbReference>
<dbReference type="SUPFAM" id="SSF160246">
    <property type="entry name" value="EspE N-terminal domain-like"/>
    <property type="match status" value="1"/>
</dbReference>
<dbReference type="Pfam" id="PF05157">
    <property type="entry name" value="MshEN"/>
    <property type="match status" value="1"/>
</dbReference>
<comment type="caution">
    <text evidence="5">The sequence shown here is derived from an EMBL/GenBank/DDBJ whole genome shotgun (WGS) entry which is preliminary data.</text>
</comment>
<dbReference type="PANTHER" id="PTHR30258">
    <property type="entry name" value="TYPE II SECRETION SYSTEM PROTEIN GSPE-RELATED"/>
    <property type="match status" value="1"/>
</dbReference>
<sequence>MPPDTPARTDTPPPAAAAAIEAALVARNLLSGAALERVKRLETESGERVDLIAAKLGLISDRDLAQAYADMLDASVLAQADFPAEAVAPDRLLAAFLKRARVVPVAESDTALVVAMADPFDARTLRALQFATGRRIVARAAVPADIDAAHDRLYGDGRSAIDQISDAAGDRDASDREADLERLKDLASEAPVIRLVNSIITRAVEMAASDIHLESTETDLRVRYRVDGMLREMDAPPARLRSAVISRIKIMAKLNIAERRLPQDGRIRLAVRGKEIDFRVSTTPAIHGESVVLRILDRGSLALDFAALGFDETQLPVFLETLARPHGIVLVSGPTGSGKTTTLYAALTHLNSPDRKILTAENPVEYVLPGINQVQINPDIGLNFANALHSFLRQDPDIMMIGEIRNLETAQIAVQAALTGHLVLSTVHTNDAGSAMARLLDMGIENYLLNSTVNAVLGQRLVRRLCASCRQPYAPGDELARTLGLPPAADGAAPVLYRPAGCPACGGLGYSGRTMILELMVMNDAIRSLVLARAEAREIQTEAIRSGMQTMYMHGLRKAVAGITTIEEVFRVTREA</sequence>
<organism evidence="5 6">
    <name type="scientific">Acidisphaera rubrifaciens HS-AP3</name>
    <dbReference type="NCBI Taxonomy" id="1231350"/>
    <lineage>
        <taxon>Bacteria</taxon>
        <taxon>Pseudomonadati</taxon>
        <taxon>Pseudomonadota</taxon>
        <taxon>Alphaproteobacteria</taxon>
        <taxon>Acetobacterales</taxon>
        <taxon>Acetobacteraceae</taxon>
        <taxon>Acidisphaera</taxon>
    </lineage>
</organism>
<protein>
    <submittedName>
        <fullName evidence="5">Secretion system type II kinase GspE</fullName>
    </submittedName>
</protein>
<keyword evidence="5" id="KW-0418">Kinase</keyword>
<dbReference type="Gene3D" id="3.40.50.300">
    <property type="entry name" value="P-loop containing nucleotide triphosphate hydrolases"/>
    <property type="match status" value="1"/>
</dbReference>
<dbReference type="Pfam" id="PF00437">
    <property type="entry name" value="T2SSE"/>
    <property type="match status" value="1"/>
</dbReference>
<evidence type="ECO:0000313" key="6">
    <source>
        <dbReference type="Proteomes" id="UP000032680"/>
    </source>
</evidence>
<feature type="domain" description="AAA+ ATPase" evidence="4">
    <location>
        <begin position="325"/>
        <end position="448"/>
    </location>
</feature>
<dbReference type="InterPro" id="IPR003593">
    <property type="entry name" value="AAA+_ATPase"/>
</dbReference>
<dbReference type="FunFam" id="3.40.50.300:FF:000398">
    <property type="entry name" value="Type IV pilus assembly ATPase PilB"/>
    <property type="match status" value="1"/>
</dbReference>
<reference evidence="5 6" key="1">
    <citation type="submission" date="2012-11" db="EMBL/GenBank/DDBJ databases">
        <title>Whole genome sequence of Acidisphaera rubrifaciens HS-AP3.</title>
        <authorList>
            <person name="Azuma Y."/>
            <person name="Higashiura N."/>
            <person name="Hirakawa H."/>
            <person name="Matsushita K."/>
        </authorList>
    </citation>
    <scope>NUCLEOTIDE SEQUENCE [LARGE SCALE GENOMIC DNA]</scope>
    <source>
        <strain evidence="5 6">HS-AP3</strain>
    </source>
</reference>
<dbReference type="GO" id="GO:0005886">
    <property type="term" value="C:plasma membrane"/>
    <property type="evidence" value="ECO:0007669"/>
    <property type="project" value="TreeGrafter"/>
</dbReference>
<dbReference type="Gene3D" id="1.10.40.70">
    <property type="match status" value="1"/>
</dbReference>
<name>A0A0D6PA51_9PROT</name>
<dbReference type="OrthoDB" id="9804785at2"/>
<evidence type="ECO:0000256" key="2">
    <source>
        <dbReference type="ARBA" id="ARBA00022741"/>
    </source>
</evidence>
<dbReference type="SUPFAM" id="SSF52540">
    <property type="entry name" value="P-loop containing nucleoside triphosphate hydrolases"/>
    <property type="match status" value="1"/>
</dbReference>
<dbReference type="Gene3D" id="3.30.450.90">
    <property type="match status" value="1"/>
</dbReference>
<keyword evidence="2" id="KW-0547">Nucleotide-binding</keyword>
<gene>
    <name evidence="5" type="ORF">Asru_0692_03</name>
</gene>
<evidence type="ECO:0000256" key="1">
    <source>
        <dbReference type="ARBA" id="ARBA00006611"/>
    </source>
</evidence>
<dbReference type="GO" id="GO:0016301">
    <property type="term" value="F:kinase activity"/>
    <property type="evidence" value="ECO:0007669"/>
    <property type="project" value="UniProtKB-KW"/>
</dbReference>
<dbReference type="EMBL" id="BANB01000691">
    <property type="protein sequence ID" value="GAN78231.1"/>
    <property type="molecule type" value="Genomic_DNA"/>
</dbReference>
<comment type="similarity">
    <text evidence="1">Belongs to the GSP E family.</text>
</comment>
<accession>A0A0D6PA51</accession>
<dbReference type="Proteomes" id="UP000032680">
    <property type="component" value="Unassembled WGS sequence"/>
</dbReference>
<dbReference type="InterPro" id="IPR037257">
    <property type="entry name" value="T2SS_E_N_sf"/>
</dbReference>
<dbReference type="FunFam" id="3.30.450.90:FF:000001">
    <property type="entry name" value="Type II secretion system ATPase GspE"/>
    <property type="match status" value="1"/>
</dbReference>
<dbReference type="AlphaFoldDB" id="A0A0D6PA51"/>